<dbReference type="Gene3D" id="3.40.190.150">
    <property type="entry name" value="Bordetella uptake gene, domain 1"/>
    <property type="match status" value="1"/>
</dbReference>
<sequence length="333" mass="35549">MNEFTSFELSRRRLILSMLAGGATAALPSIANSATDFPKSPVKLVVPFPPGGGTDTLARLVADELSKQMGHGVIVENKGGAGGIIGAKEVMRAAPDGYTILLTATGQVIDPIIHRTPSYDILKDFTPICHIGYVPQLVLVKSDFPAHTFQEFVALAKKRPKELSWATSGFGTAGHFAEELINLSSGIDMQIVAYRGGGPALTDLVGGHVNAMVEPLPSSIPHVKSGRLKALAVTSQNRASALPDVPTVAESGIPNFEMPSWYGIWGPAKLPPDVTQKIYQGVKRSLEAPKLKNKLQNLSFVVVAGSPSEFDGFIRSEFKKYSQIAKSTGIMID</sequence>
<dbReference type="SUPFAM" id="SSF53850">
    <property type="entry name" value="Periplasmic binding protein-like II"/>
    <property type="match status" value="1"/>
</dbReference>
<dbReference type="EMBL" id="NJIH01000007">
    <property type="protein sequence ID" value="OWT59253.1"/>
    <property type="molecule type" value="Genomic_DNA"/>
</dbReference>
<keyword evidence="2" id="KW-0732">Signal</keyword>
<protein>
    <submittedName>
        <fullName evidence="3">ABC transporter substrate-binding protein</fullName>
    </submittedName>
</protein>
<evidence type="ECO:0000256" key="1">
    <source>
        <dbReference type="ARBA" id="ARBA00006987"/>
    </source>
</evidence>
<dbReference type="PANTHER" id="PTHR42928">
    <property type="entry name" value="TRICARBOXYLATE-BINDING PROTEIN"/>
    <property type="match status" value="1"/>
</dbReference>
<dbReference type="Gene3D" id="3.40.190.10">
    <property type="entry name" value="Periplasmic binding protein-like II"/>
    <property type="match status" value="1"/>
</dbReference>
<comment type="similarity">
    <text evidence="1">Belongs to the UPF0065 (bug) family.</text>
</comment>
<feature type="signal peptide" evidence="2">
    <location>
        <begin position="1"/>
        <end position="31"/>
    </location>
</feature>
<dbReference type="CDD" id="cd13578">
    <property type="entry name" value="PBP2_Bug27"/>
    <property type="match status" value="1"/>
</dbReference>
<feature type="chain" id="PRO_5012398008" evidence="2">
    <location>
        <begin position="32"/>
        <end position="333"/>
    </location>
</feature>
<comment type="caution">
    <text evidence="3">The sequence shown here is derived from an EMBL/GenBank/DDBJ whole genome shotgun (WGS) entry which is preliminary data.</text>
</comment>
<dbReference type="AlphaFoldDB" id="A0A225MG87"/>
<dbReference type="InterPro" id="IPR005064">
    <property type="entry name" value="BUG"/>
</dbReference>
<keyword evidence="4" id="KW-1185">Reference proteome</keyword>
<dbReference type="InterPro" id="IPR042100">
    <property type="entry name" value="Bug_dom1"/>
</dbReference>
<dbReference type="InterPro" id="IPR006311">
    <property type="entry name" value="TAT_signal"/>
</dbReference>
<proteinExistence type="inferred from homology"/>
<dbReference type="PROSITE" id="PS51318">
    <property type="entry name" value="TAT"/>
    <property type="match status" value="1"/>
</dbReference>
<name>A0A225MG87_9BURK</name>
<dbReference type="PIRSF" id="PIRSF017082">
    <property type="entry name" value="YflP"/>
    <property type="match status" value="1"/>
</dbReference>
<evidence type="ECO:0000313" key="3">
    <source>
        <dbReference type="EMBL" id="OWT59253.1"/>
    </source>
</evidence>
<dbReference type="Proteomes" id="UP000214603">
    <property type="component" value="Unassembled WGS sequence"/>
</dbReference>
<evidence type="ECO:0000313" key="4">
    <source>
        <dbReference type="Proteomes" id="UP000214603"/>
    </source>
</evidence>
<dbReference type="Pfam" id="PF03401">
    <property type="entry name" value="TctC"/>
    <property type="match status" value="1"/>
</dbReference>
<organism evidence="3 4">
    <name type="scientific">Candidimonas nitroreducens</name>
    <dbReference type="NCBI Taxonomy" id="683354"/>
    <lineage>
        <taxon>Bacteria</taxon>
        <taxon>Pseudomonadati</taxon>
        <taxon>Pseudomonadota</taxon>
        <taxon>Betaproteobacteria</taxon>
        <taxon>Burkholderiales</taxon>
        <taxon>Alcaligenaceae</taxon>
        <taxon>Candidimonas</taxon>
    </lineage>
</organism>
<gene>
    <name evidence="3" type="ORF">CEY11_13840</name>
</gene>
<reference evidence="4" key="1">
    <citation type="submission" date="2017-06" db="EMBL/GenBank/DDBJ databases">
        <title>Herbaspirillum phytohormonus sp. nov., isolated from the root nodule of Robinia pseudoacacia in lead-zinc mine.</title>
        <authorList>
            <person name="Fan M."/>
            <person name="Lin Y."/>
        </authorList>
    </citation>
    <scope>NUCLEOTIDE SEQUENCE [LARGE SCALE GENOMIC DNA]</scope>
    <source>
        <strain evidence="4">SC-089</strain>
    </source>
</reference>
<dbReference type="PANTHER" id="PTHR42928:SF5">
    <property type="entry name" value="BLR1237 PROTEIN"/>
    <property type="match status" value="1"/>
</dbReference>
<evidence type="ECO:0000256" key="2">
    <source>
        <dbReference type="SAM" id="SignalP"/>
    </source>
</evidence>
<dbReference type="RefSeq" id="WP_088603983.1">
    <property type="nucleotide sequence ID" value="NZ_NJIH01000007.1"/>
</dbReference>
<accession>A0A225MG87</accession>
<dbReference type="OrthoDB" id="8630186at2"/>